<dbReference type="InterPro" id="IPR003593">
    <property type="entry name" value="AAA+_ATPase"/>
</dbReference>
<evidence type="ECO:0000313" key="3">
    <source>
        <dbReference type="Proteomes" id="UP000254649"/>
    </source>
</evidence>
<protein>
    <submittedName>
        <fullName evidence="2">ABC-type oligopeptide transport system, ATPase component</fullName>
    </submittedName>
</protein>
<dbReference type="InterPro" id="IPR027417">
    <property type="entry name" value="P-loop_NTPase"/>
</dbReference>
<sequence>MLKLKQVLIDKGVSLRQLAQMMKVSPATVSQLVNHNQRVKQWADFEENLSKALQCVGIFEPLATLLEVETTGESLATEPVVSVPKTTDEIKDEIMLLAKQALFPATKKYFGLFRDPFAEDIRSAEDVFTSSDVRYVREALFQTAKHGGFMAVVGESGAGKSTLCRDLIDRINQENAPIQVIEPYIIAMEDNDVKGKTLKAAHIAEAIITTLAPLENVKRSPEARFRQLHRVLKESVKSGYSNVLIIEEAHALPIPTLKHLKRFFELEDGFKKLLSIVLVGQPELKLKLSERNTEVREVVQRCEIVELTPLDAELERFVEHKLERVGKQVSDIFEEDAFLAVRQRLVAVNRQKQSTSLLYPLAVGNLLTAAMNLAESLGIPKVNGQVVMNV</sequence>
<dbReference type="Pfam" id="PF13401">
    <property type="entry name" value="AAA_22"/>
    <property type="match status" value="1"/>
</dbReference>
<dbReference type="InterPro" id="IPR010982">
    <property type="entry name" value="Lambda_DNA-bd_dom_sf"/>
</dbReference>
<dbReference type="Proteomes" id="UP000254649">
    <property type="component" value="Unassembled WGS sequence"/>
</dbReference>
<dbReference type="CDD" id="cd00093">
    <property type="entry name" value="HTH_XRE"/>
    <property type="match status" value="1"/>
</dbReference>
<dbReference type="OrthoDB" id="9780149at2"/>
<feature type="domain" description="AAA+ ATPase" evidence="1">
    <location>
        <begin position="146"/>
        <end position="303"/>
    </location>
</feature>
<dbReference type="GO" id="GO:0016887">
    <property type="term" value="F:ATP hydrolysis activity"/>
    <property type="evidence" value="ECO:0007669"/>
    <property type="project" value="InterPro"/>
</dbReference>
<dbReference type="SMART" id="SM00382">
    <property type="entry name" value="AAA"/>
    <property type="match status" value="1"/>
</dbReference>
<evidence type="ECO:0000259" key="1">
    <source>
        <dbReference type="SMART" id="SM00382"/>
    </source>
</evidence>
<dbReference type="Gene3D" id="3.40.50.300">
    <property type="entry name" value="P-loop containing nucleotide triphosphate hydrolases"/>
    <property type="match status" value="1"/>
</dbReference>
<dbReference type="EMBL" id="UFRQ01000003">
    <property type="protein sequence ID" value="SUT94626.1"/>
    <property type="molecule type" value="Genomic_DNA"/>
</dbReference>
<gene>
    <name evidence="2" type="ORF">NCTC10801_02258</name>
</gene>
<keyword evidence="3" id="KW-1185">Reference proteome</keyword>
<name>A0A380U2R0_9PAST</name>
<accession>A0A380U2R0</accession>
<dbReference type="InterPro" id="IPR049945">
    <property type="entry name" value="AAA_22"/>
</dbReference>
<dbReference type="InterPro" id="IPR001387">
    <property type="entry name" value="Cro/C1-type_HTH"/>
</dbReference>
<dbReference type="InterPro" id="IPR052026">
    <property type="entry name" value="ExeA_AAA_ATPase_DNA-bind"/>
</dbReference>
<organism evidence="2 3">
    <name type="scientific">[Actinobacillus] rossii</name>
    <dbReference type="NCBI Taxonomy" id="123820"/>
    <lineage>
        <taxon>Bacteria</taxon>
        <taxon>Pseudomonadati</taxon>
        <taxon>Pseudomonadota</taxon>
        <taxon>Gammaproteobacteria</taxon>
        <taxon>Pasteurellales</taxon>
        <taxon>Pasteurellaceae</taxon>
    </lineage>
</organism>
<dbReference type="SUPFAM" id="SSF52540">
    <property type="entry name" value="P-loop containing nucleoside triphosphate hydrolases"/>
    <property type="match status" value="1"/>
</dbReference>
<proteinExistence type="predicted"/>
<dbReference type="SUPFAM" id="SSF47413">
    <property type="entry name" value="lambda repressor-like DNA-binding domains"/>
    <property type="match status" value="1"/>
</dbReference>
<evidence type="ECO:0000313" key="2">
    <source>
        <dbReference type="EMBL" id="SUT94626.1"/>
    </source>
</evidence>
<reference evidence="2 3" key="1">
    <citation type="submission" date="2018-06" db="EMBL/GenBank/DDBJ databases">
        <authorList>
            <consortium name="Pathogen Informatics"/>
            <person name="Doyle S."/>
        </authorList>
    </citation>
    <scope>NUCLEOTIDE SEQUENCE [LARGE SCALE GENOMIC DNA]</scope>
    <source>
        <strain evidence="2 3">NCTC10801</strain>
    </source>
</reference>
<dbReference type="PANTHER" id="PTHR35894">
    <property type="entry name" value="GENERAL SECRETION PATHWAY PROTEIN A-RELATED"/>
    <property type="match status" value="1"/>
</dbReference>
<dbReference type="PANTHER" id="PTHR35894:SF1">
    <property type="entry name" value="PHOSPHORIBULOKINASE _ URIDINE KINASE FAMILY"/>
    <property type="match status" value="1"/>
</dbReference>
<dbReference type="AlphaFoldDB" id="A0A380U2R0"/>
<dbReference type="GO" id="GO:0003677">
    <property type="term" value="F:DNA binding"/>
    <property type="evidence" value="ECO:0007669"/>
    <property type="project" value="InterPro"/>
</dbReference>